<dbReference type="NCBIfam" id="NF037959">
    <property type="entry name" value="MFS_SpdSyn"/>
    <property type="match status" value="2"/>
</dbReference>
<feature type="transmembrane region" description="Helical" evidence="2">
    <location>
        <begin position="419"/>
        <end position="441"/>
    </location>
</feature>
<keyword evidence="2" id="KW-0472">Membrane</keyword>
<dbReference type="Gene3D" id="3.40.50.150">
    <property type="entry name" value="Vaccinia Virus protein VP39"/>
    <property type="match status" value="1"/>
</dbReference>
<feature type="transmembrane region" description="Helical" evidence="2">
    <location>
        <begin position="448"/>
        <end position="465"/>
    </location>
</feature>
<organism evidence="3 4">
    <name type="scientific">Dyella soli</name>
    <dbReference type="NCBI Taxonomy" id="522319"/>
    <lineage>
        <taxon>Bacteria</taxon>
        <taxon>Pseudomonadati</taxon>
        <taxon>Pseudomonadota</taxon>
        <taxon>Gammaproteobacteria</taxon>
        <taxon>Lysobacterales</taxon>
        <taxon>Rhodanobacteraceae</taxon>
        <taxon>Dyella</taxon>
    </lineage>
</organism>
<keyword evidence="2" id="KW-0812">Transmembrane</keyword>
<feature type="transmembrane region" description="Helical" evidence="2">
    <location>
        <begin position="306"/>
        <end position="329"/>
    </location>
</feature>
<feature type="transmembrane region" description="Helical" evidence="2">
    <location>
        <begin position="390"/>
        <end position="413"/>
    </location>
</feature>
<reference evidence="3 4" key="1">
    <citation type="submission" date="2019-02" db="EMBL/GenBank/DDBJ databases">
        <title>Dyella amyloliquefaciens sp. nov., isolated from forest soil.</title>
        <authorList>
            <person name="Gao Z.-H."/>
            <person name="Qiu L.-H."/>
        </authorList>
    </citation>
    <scope>NUCLEOTIDE SEQUENCE [LARGE SCALE GENOMIC DNA]</scope>
    <source>
        <strain evidence="3 4">KACC 12747</strain>
    </source>
</reference>
<evidence type="ECO:0000256" key="1">
    <source>
        <dbReference type="ARBA" id="ARBA00023115"/>
    </source>
</evidence>
<proteinExistence type="predicted"/>
<dbReference type="InterPro" id="IPR029063">
    <property type="entry name" value="SAM-dependent_MTases_sf"/>
</dbReference>
<feature type="transmembrane region" description="Helical" evidence="2">
    <location>
        <begin position="95"/>
        <end position="124"/>
    </location>
</feature>
<dbReference type="Proteomes" id="UP000291822">
    <property type="component" value="Unassembled WGS sequence"/>
</dbReference>
<name>A0A4R0YMI3_9GAMM</name>
<dbReference type="GO" id="GO:0006596">
    <property type="term" value="P:polyamine biosynthetic process"/>
    <property type="evidence" value="ECO:0007669"/>
    <property type="project" value="UniProtKB-KW"/>
</dbReference>
<keyword evidence="1" id="KW-0620">Polyamine biosynthesis</keyword>
<evidence type="ECO:0000256" key="2">
    <source>
        <dbReference type="SAM" id="Phobius"/>
    </source>
</evidence>
<dbReference type="AlphaFoldDB" id="A0A4R0YMI3"/>
<feature type="transmembrane region" description="Helical" evidence="2">
    <location>
        <begin position="199"/>
        <end position="216"/>
    </location>
</feature>
<dbReference type="EMBL" id="SJTG01000005">
    <property type="protein sequence ID" value="TCI06989.1"/>
    <property type="molecule type" value="Genomic_DNA"/>
</dbReference>
<sequence length="846" mass="88890">MNSMPSAVQHRRVGKPVTAATPVSTSTATWPTLLLFGSGAASLVYQLLWIKQLSLVVGVEVYAVTVAVSAFFAGLAIGGAWLGRVADRLARPLRLYAWLECAVAALAVTATLLLAHSAAAFAVLEQYTGWLAWLWPFALVGVPAVAMGGTLPVLVRACASDSVARTGGRLYAANTAGAVAGVLLAPFLLLPALGVQGSALAAATINLLAAAVAWALDRRGALPVAMHVAHGGKAAAPSARRALALYAAAGGIALGYEVVWSQTVVQFMSTRAFAFAMMLAVYLVGLLIGSAVYARFAERVRDGWTAFGILIALAGLLALLQMSWLGAWLGEWQGGFSALVLDATGSRQAAMCARFVVAAVALVLGPTLLLGAAFPAVLRLCADPARSGRGVGAAVALNTLGGIVGTTFTGFVLVPAFGLVHALALLALAAALVGLVAVLAVPAARYRGRWAVAAVGLASLAAALLTPHDKLARLLAESRGGEVSFYEESRGGTVAVLAQGQGEHAFHRLYIQGVSNSGDTLPSQRYMRLQALLPLIIHRGEPKSALVIGFGTGITAGALSQYPGLSTRVCAELLPAVAQAAGQFHGNYGAGSSDRGLELRLRDGRRELLRSTQTYDVITLEPPPPSAAGVVNLYSRDFYQLASSRLASNGLLAQWWPIATQNDEDSRAMVRSFLDAFPYVTLWTTEMHEMMLVGSREPIQLDAAQIQRRFAQPTVAGALAEVGIGSPGALLATWVTDRAALERYAGDAAAVTDDRPSIEYASWVRRNEIVRVLPGLLSLHTAPVVRGASPQLLAEMELQRDVLFTFYASGLAAYRGDRERWGDALGQVMQADGSNPYYRWIANGNP</sequence>
<dbReference type="PANTHER" id="PTHR43317:SF1">
    <property type="entry name" value="THERMOSPERMINE SYNTHASE ACAULIS5"/>
    <property type="match status" value="1"/>
</dbReference>
<feature type="transmembrane region" description="Helical" evidence="2">
    <location>
        <begin position="355"/>
        <end position="378"/>
    </location>
</feature>
<evidence type="ECO:0000313" key="3">
    <source>
        <dbReference type="EMBL" id="TCI06989.1"/>
    </source>
</evidence>
<feature type="transmembrane region" description="Helical" evidence="2">
    <location>
        <begin position="130"/>
        <end position="159"/>
    </location>
</feature>
<comment type="caution">
    <text evidence="3">The sequence shown here is derived from an EMBL/GenBank/DDBJ whole genome shotgun (WGS) entry which is preliminary data.</text>
</comment>
<keyword evidence="2" id="KW-1133">Transmembrane helix</keyword>
<feature type="transmembrane region" description="Helical" evidence="2">
    <location>
        <begin position="243"/>
        <end position="260"/>
    </location>
</feature>
<dbReference type="Pfam" id="PF01564">
    <property type="entry name" value="Spermine_synth"/>
    <property type="match status" value="1"/>
</dbReference>
<gene>
    <name evidence="3" type="ORF">EZM97_30700</name>
</gene>
<dbReference type="SUPFAM" id="SSF53335">
    <property type="entry name" value="S-adenosyl-L-methionine-dependent methyltransferases"/>
    <property type="match status" value="1"/>
</dbReference>
<feature type="transmembrane region" description="Helical" evidence="2">
    <location>
        <begin position="33"/>
        <end position="50"/>
    </location>
</feature>
<keyword evidence="4" id="KW-1185">Reference proteome</keyword>
<evidence type="ECO:0000313" key="4">
    <source>
        <dbReference type="Proteomes" id="UP000291822"/>
    </source>
</evidence>
<feature type="transmembrane region" description="Helical" evidence="2">
    <location>
        <begin position="62"/>
        <end position="83"/>
    </location>
</feature>
<feature type="transmembrane region" description="Helical" evidence="2">
    <location>
        <begin position="272"/>
        <end position="294"/>
    </location>
</feature>
<accession>A0A4R0YMI3</accession>
<dbReference type="InterPro" id="IPR036259">
    <property type="entry name" value="MFS_trans_sf"/>
</dbReference>
<dbReference type="PANTHER" id="PTHR43317">
    <property type="entry name" value="THERMOSPERMINE SYNTHASE ACAULIS5"/>
    <property type="match status" value="1"/>
</dbReference>
<feature type="transmembrane region" description="Helical" evidence="2">
    <location>
        <begin position="171"/>
        <end position="193"/>
    </location>
</feature>
<dbReference type="SUPFAM" id="SSF103473">
    <property type="entry name" value="MFS general substrate transporter"/>
    <property type="match status" value="1"/>
</dbReference>
<protein>
    <submittedName>
        <fullName evidence="3">Spermidine synthase</fullName>
    </submittedName>
</protein>